<dbReference type="GO" id="GO:0008168">
    <property type="term" value="F:methyltransferase activity"/>
    <property type="evidence" value="ECO:0007669"/>
    <property type="project" value="UniProtKB-KW"/>
</dbReference>
<reference evidence="2 3" key="1">
    <citation type="journal article" date="2019" name="Int. J. Syst. Evol. Microbiol.">
        <title>The Global Catalogue of Microorganisms (GCM) 10K type strain sequencing project: providing services to taxonomists for standard genome sequencing and annotation.</title>
        <authorList>
            <consortium name="The Broad Institute Genomics Platform"/>
            <consortium name="The Broad Institute Genome Sequencing Center for Infectious Disease"/>
            <person name="Wu L."/>
            <person name="Ma J."/>
        </authorList>
    </citation>
    <scope>NUCLEOTIDE SEQUENCE [LARGE SCALE GENOMIC DNA]</scope>
    <source>
        <strain evidence="2 3">IBRC-M 10256</strain>
    </source>
</reference>
<dbReference type="Pfam" id="PF13649">
    <property type="entry name" value="Methyltransf_25"/>
    <property type="match status" value="1"/>
</dbReference>
<accession>A0ABD5NL46</accession>
<dbReference type="EMBL" id="JBHSAQ010000002">
    <property type="protein sequence ID" value="MFC3957692.1"/>
    <property type="molecule type" value="Genomic_DNA"/>
</dbReference>
<dbReference type="CDD" id="cd02440">
    <property type="entry name" value="AdoMet_MTases"/>
    <property type="match status" value="1"/>
</dbReference>
<feature type="domain" description="Methyltransferase" evidence="1">
    <location>
        <begin position="41"/>
        <end position="136"/>
    </location>
</feature>
<keyword evidence="2" id="KW-0808">Transferase</keyword>
<name>A0ABD5NL46_9EURY</name>
<proteinExistence type="predicted"/>
<keyword evidence="2" id="KW-0489">Methyltransferase</keyword>
<dbReference type="PANTHER" id="PTHR42912">
    <property type="entry name" value="METHYLTRANSFERASE"/>
    <property type="match status" value="1"/>
</dbReference>
<dbReference type="InterPro" id="IPR041698">
    <property type="entry name" value="Methyltransf_25"/>
</dbReference>
<evidence type="ECO:0000313" key="3">
    <source>
        <dbReference type="Proteomes" id="UP001595846"/>
    </source>
</evidence>
<dbReference type="GeneID" id="73903065"/>
<dbReference type="SUPFAM" id="SSF53335">
    <property type="entry name" value="S-adenosyl-L-methionine-dependent methyltransferases"/>
    <property type="match status" value="1"/>
</dbReference>
<dbReference type="PANTHER" id="PTHR42912:SF80">
    <property type="entry name" value="METHYLTRANSFERASE DOMAIN-CONTAINING PROTEIN"/>
    <property type="match status" value="1"/>
</dbReference>
<evidence type="ECO:0000259" key="1">
    <source>
        <dbReference type="Pfam" id="PF13649"/>
    </source>
</evidence>
<dbReference type="AlphaFoldDB" id="A0ABD5NL46"/>
<dbReference type="Proteomes" id="UP001595846">
    <property type="component" value="Unassembled WGS sequence"/>
</dbReference>
<dbReference type="InterPro" id="IPR050508">
    <property type="entry name" value="Methyltransf_Superfamily"/>
</dbReference>
<protein>
    <submittedName>
        <fullName evidence="2">Class I SAM-dependent methyltransferase</fullName>
    </submittedName>
</protein>
<dbReference type="GO" id="GO:0032259">
    <property type="term" value="P:methylation"/>
    <property type="evidence" value="ECO:0007669"/>
    <property type="project" value="UniProtKB-KW"/>
</dbReference>
<gene>
    <name evidence="2" type="ORF">ACFOUR_04805</name>
</gene>
<organism evidence="2 3">
    <name type="scientific">Halovivax cerinus</name>
    <dbReference type="NCBI Taxonomy" id="1487865"/>
    <lineage>
        <taxon>Archaea</taxon>
        <taxon>Methanobacteriati</taxon>
        <taxon>Methanobacteriota</taxon>
        <taxon>Stenosarchaea group</taxon>
        <taxon>Halobacteria</taxon>
        <taxon>Halobacteriales</taxon>
        <taxon>Natrialbaceae</taxon>
        <taxon>Halovivax</taxon>
    </lineage>
</organism>
<keyword evidence="3" id="KW-1185">Reference proteome</keyword>
<dbReference type="Gene3D" id="3.40.50.150">
    <property type="entry name" value="Vaccinia Virus protein VP39"/>
    <property type="match status" value="1"/>
</dbReference>
<dbReference type="InterPro" id="IPR029063">
    <property type="entry name" value="SAM-dependent_MTases_sf"/>
</dbReference>
<evidence type="ECO:0000313" key="2">
    <source>
        <dbReference type="EMBL" id="MFC3957692.1"/>
    </source>
</evidence>
<comment type="caution">
    <text evidence="2">The sequence shown here is derived from an EMBL/GenBank/DDBJ whole genome shotgun (WGS) entry which is preliminary data.</text>
</comment>
<dbReference type="RefSeq" id="WP_256533919.1">
    <property type="nucleotide sequence ID" value="NZ_CP101824.1"/>
</dbReference>
<sequence length="249" mass="28684">MHPAKEHFDDWAGIYDDYYADQEIGDREFYVELAREADGPVLEVGCGTGRIYLELLHADVDAYGIDVSREMLDVLRERAEDIDGSPHVRQADVTDFQPERNYALVIVPFRAFLHVIRLEDQQAALRTLREALAPGGRLVLNFFTPDIDWIAERYGEPQTEVLERDGQTYQITTLAELEDAVEWIVRERRTVEHDGTVVSESAYRLKLVTKREFELLCETTGWSDWTVYAGFDGEPLERGGQEQVWIVEK</sequence>